<dbReference type="PANTHER" id="PTHR46795">
    <property type="entry name" value="ABC TRANSPORTER PERMEASE-RELATED-RELATED"/>
    <property type="match status" value="1"/>
</dbReference>
<comment type="similarity">
    <text evidence="6">Belongs to the ABC-4 integral membrane protein family.</text>
</comment>
<feature type="transmembrane region" description="Helical" evidence="6">
    <location>
        <begin position="153"/>
        <end position="171"/>
    </location>
</feature>
<protein>
    <submittedName>
        <fullName evidence="8">ABC transporter permease</fullName>
    </submittedName>
</protein>
<comment type="subcellular location">
    <subcellularLocation>
        <location evidence="1 6">Cell membrane</location>
        <topology evidence="1 6">Multi-pass membrane protein</topology>
    </subcellularLocation>
</comment>
<feature type="transmembrane region" description="Helical" evidence="6">
    <location>
        <begin position="616"/>
        <end position="646"/>
    </location>
</feature>
<evidence type="ECO:0000259" key="7">
    <source>
        <dbReference type="Pfam" id="PF02687"/>
    </source>
</evidence>
<keyword evidence="5 6" id="KW-0472">Membrane</keyword>
<dbReference type="GO" id="GO:0055085">
    <property type="term" value="P:transmembrane transport"/>
    <property type="evidence" value="ECO:0007669"/>
    <property type="project" value="UniProtKB-UniRule"/>
</dbReference>
<keyword evidence="2 6" id="KW-1003">Cell membrane</keyword>
<feature type="transmembrane region" description="Helical" evidence="6">
    <location>
        <begin position="21"/>
        <end position="43"/>
    </location>
</feature>
<dbReference type="Proteomes" id="UP000446866">
    <property type="component" value="Unassembled WGS sequence"/>
</dbReference>
<dbReference type="InterPro" id="IPR003838">
    <property type="entry name" value="ABC3_permease_C"/>
</dbReference>
<feature type="transmembrane region" description="Helical" evidence="6">
    <location>
        <begin position="591"/>
        <end position="610"/>
    </location>
</feature>
<dbReference type="EMBL" id="QXWK01000001">
    <property type="protein sequence ID" value="NBH60232.1"/>
    <property type="molecule type" value="Genomic_DNA"/>
</dbReference>
<keyword evidence="6" id="KW-0813">Transport</keyword>
<feature type="transmembrane region" description="Helical" evidence="6">
    <location>
        <begin position="104"/>
        <end position="127"/>
    </location>
</feature>
<dbReference type="AlphaFoldDB" id="A0A845QEY1"/>
<gene>
    <name evidence="8" type="ORF">D0435_00905</name>
</gene>
<evidence type="ECO:0000256" key="4">
    <source>
        <dbReference type="ARBA" id="ARBA00022989"/>
    </source>
</evidence>
<organism evidence="8 9">
    <name type="scientific">Anaerotruncus colihominis</name>
    <dbReference type="NCBI Taxonomy" id="169435"/>
    <lineage>
        <taxon>Bacteria</taxon>
        <taxon>Bacillati</taxon>
        <taxon>Bacillota</taxon>
        <taxon>Clostridia</taxon>
        <taxon>Eubacteriales</taxon>
        <taxon>Oscillospiraceae</taxon>
        <taxon>Anaerotruncus</taxon>
    </lineage>
</organism>
<feature type="transmembrane region" description="Helical" evidence="6">
    <location>
        <begin position="285"/>
        <end position="307"/>
    </location>
</feature>
<keyword evidence="3 6" id="KW-0812">Transmembrane</keyword>
<keyword evidence="4 6" id="KW-1133">Transmembrane helix</keyword>
<keyword evidence="9" id="KW-1185">Reference proteome</keyword>
<feature type="transmembrane region" description="Helical" evidence="6">
    <location>
        <begin position="228"/>
        <end position="252"/>
    </location>
</feature>
<dbReference type="PIRSF" id="PIRSF018968">
    <property type="entry name" value="ABC_permease_BceB"/>
    <property type="match status" value="1"/>
</dbReference>
<feature type="transmembrane region" description="Helical" evidence="6">
    <location>
        <begin position="55"/>
        <end position="76"/>
    </location>
</feature>
<accession>A0A845QEY1</accession>
<feature type="domain" description="ABC3 transporter permease C-terminal" evidence="7">
    <location>
        <begin position="62"/>
        <end position="171"/>
    </location>
</feature>
<comment type="caution">
    <text evidence="8">The sequence shown here is derived from an EMBL/GenBank/DDBJ whole genome shotgun (WGS) entry which is preliminary data.</text>
</comment>
<evidence type="ECO:0000256" key="2">
    <source>
        <dbReference type="ARBA" id="ARBA00022475"/>
    </source>
</evidence>
<dbReference type="InterPro" id="IPR052536">
    <property type="entry name" value="ABC-4_Integral_Memb_Prot"/>
</dbReference>
<dbReference type="RefSeq" id="WP_160200531.1">
    <property type="nucleotide sequence ID" value="NZ_QXWK01000001.1"/>
</dbReference>
<evidence type="ECO:0000256" key="3">
    <source>
        <dbReference type="ARBA" id="ARBA00022692"/>
    </source>
</evidence>
<proteinExistence type="inferred from homology"/>
<dbReference type="InterPro" id="IPR027022">
    <property type="entry name" value="ABC_permease_BceB-typ"/>
</dbReference>
<evidence type="ECO:0000256" key="5">
    <source>
        <dbReference type="ARBA" id="ARBA00023136"/>
    </source>
</evidence>
<evidence type="ECO:0000256" key="1">
    <source>
        <dbReference type="ARBA" id="ARBA00004651"/>
    </source>
</evidence>
<evidence type="ECO:0000313" key="8">
    <source>
        <dbReference type="EMBL" id="NBH60232.1"/>
    </source>
</evidence>
<evidence type="ECO:0000256" key="6">
    <source>
        <dbReference type="PIRNR" id="PIRNR018968"/>
    </source>
</evidence>
<name>A0A845QEY1_9FIRM</name>
<dbReference type="GO" id="GO:0005886">
    <property type="term" value="C:plasma membrane"/>
    <property type="evidence" value="ECO:0007669"/>
    <property type="project" value="UniProtKB-SubCell"/>
</dbReference>
<sequence>MAKNFSWKLALTNIKNNRKFYLPYFLASAGITGMFYIICFLAMNEGISTMSASLSMIMGLGVGVMAIFSFIFLFYTNSFLMKRRKKEIGLYNILGMEKRHIGRILVIEGMLISMSSYICGMFSGILFSKLVHLFLNWVFGAEPPFGIEISKDAIIYSAILFGALFVLTTLANQMSIRLAKPIELLHGGNVGEKEPKAKGALALVGFLCLGAGYYIAITTENPLKALMLFFVAVVLVVIGTYCLFTAGSIVILKALRKNKKFYYKSGNFTAVSGLIYRMKQNAVGLANICILSTMVLVMVSGTVSLFFGMNDTVDKMAPGDINIQECTAKINDDMGKLENAAKNRADSMGVKIENIRAYQFLPFVAIRSEENYIFERGTQENIKDMVSFAAMTEDSYTRLTGKKLGLTGNEVAMYTTLSDVSEDFKVGNIQFHLKEKVDGFLELAEIENGMTDVSYLILADDEALQNLLTVVNGGYENSCYLYTHLNIYTDCDEQLNANYAQALREDDSELGLHYEMLRVATQEEETGDYVEMVGGFLFLGIFLGIVFTFAAALIIYYKQISEGYYDKEKFEIMQKVGMSKKEVKATIRKQVLMVFFVPLVMAGIHIAAAFKMITKLLLVFAMTNVGLFAICTLVTFLIFAGIYALVYMVTAREYYKIVG</sequence>
<feature type="transmembrane region" description="Helical" evidence="6">
    <location>
        <begin position="199"/>
        <end position="216"/>
    </location>
</feature>
<dbReference type="Pfam" id="PF02687">
    <property type="entry name" value="FtsX"/>
    <property type="match status" value="1"/>
</dbReference>
<evidence type="ECO:0000313" key="9">
    <source>
        <dbReference type="Proteomes" id="UP000446866"/>
    </source>
</evidence>
<reference evidence="8 9" key="1">
    <citation type="submission" date="2018-08" db="EMBL/GenBank/DDBJ databases">
        <title>Murine metabolic-syndrome-specific gut microbial biobank.</title>
        <authorList>
            <person name="Liu C."/>
        </authorList>
    </citation>
    <scope>NUCLEOTIDE SEQUENCE [LARGE SCALE GENOMIC DNA]</scope>
    <source>
        <strain evidence="8 9">28</strain>
    </source>
</reference>
<feature type="transmembrane region" description="Helical" evidence="6">
    <location>
        <begin position="532"/>
        <end position="557"/>
    </location>
</feature>
<dbReference type="PANTHER" id="PTHR46795:SF3">
    <property type="entry name" value="ABC TRANSPORTER PERMEASE"/>
    <property type="match status" value="1"/>
</dbReference>